<reference evidence="6" key="1">
    <citation type="submission" date="2020-09" db="EMBL/GenBank/DDBJ databases">
        <authorList>
            <person name="Kim M.K."/>
        </authorList>
    </citation>
    <scope>NUCLEOTIDE SEQUENCE</scope>
    <source>
        <strain evidence="6">BT702</strain>
    </source>
</reference>
<comment type="caution">
    <text evidence="6">The sequence shown here is derived from an EMBL/GenBank/DDBJ whole genome shotgun (WGS) entry which is preliminary data.</text>
</comment>
<dbReference type="CDD" id="cd14775">
    <property type="entry name" value="TrHb2_O-like"/>
    <property type="match status" value="1"/>
</dbReference>
<accession>A0A927AWN8</accession>
<evidence type="ECO:0000256" key="3">
    <source>
        <dbReference type="ARBA" id="ARBA00022723"/>
    </source>
</evidence>
<dbReference type="EMBL" id="JACWZY010000070">
    <property type="protein sequence ID" value="MBD2705754.1"/>
    <property type="molecule type" value="Genomic_DNA"/>
</dbReference>
<evidence type="ECO:0000256" key="1">
    <source>
        <dbReference type="ARBA" id="ARBA00022448"/>
    </source>
</evidence>
<dbReference type="RefSeq" id="WP_190893486.1">
    <property type="nucleotide sequence ID" value="NZ_JACWZY010000070.1"/>
</dbReference>
<sequence>MKPDAQINNVTLYEYAGGWDALYRFSDLFYHACLVDSLLQPLFGHEEPGHVERFTAFTAESFGGPDRFTKEMGGFRHLIDAHRGYHITEAQRQRFVDLFMEAADKAGLPADESFRVALKSHVDFGSHVATQNSNATTEAELHPLRDVPKWQW</sequence>
<keyword evidence="3 5" id="KW-0479">Metal-binding</keyword>
<dbReference type="GO" id="GO:0020037">
    <property type="term" value="F:heme binding"/>
    <property type="evidence" value="ECO:0007669"/>
    <property type="project" value="InterPro"/>
</dbReference>
<name>A0A927AWN8_9BACT</name>
<dbReference type="InterPro" id="IPR009050">
    <property type="entry name" value="Globin-like_sf"/>
</dbReference>
<feature type="binding site" description="distal binding residue" evidence="5">
    <location>
        <position position="77"/>
    </location>
    <ligand>
        <name>heme</name>
        <dbReference type="ChEBI" id="CHEBI:30413"/>
    </ligand>
    <ligandPart>
        <name>Fe</name>
        <dbReference type="ChEBI" id="CHEBI:18248"/>
    </ligandPart>
</feature>
<dbReference type="InterPro" id="IPR001486">
    <property type="entry name" value="Hemoglobin_trunc"/>
</dbReference>
<dbReference type="SUPFAM" id="SSF46458">
    <property type="entry name" value="Globin-like"/>
    <property type="match status" value="1"/>
</dbReference>
<keyword evidence="2 5" id="KW-0349">Heme</keyword>
<protein>
    <submittedName>
        <fullName evidence="6">Globin</fullName>
    </submittedName>
</protein>
<keyword evidence="4 5" id="KW-0408">Iron</keyword>
<dbReference type="GO" id="GO:0019825">
    <property type="term" value="F:oxygen binding"/>
    <property type="evidence" value="ECO:0007669"/>
    <property type="project" value="InterPro"/>
</dbReference>
<evidence type="ECO:0000313" key="6">
    <source>
        <dbReference type="EMBL" id="MBD2705754.1"/>
    </source>
</evidence>
<dbReference type="AlphaFoldDB" id="A0A927AWN8"/>
<dbReference type="Gene3D" id="1.10.490.10">
    <property type="entry name" value="Globins"/>
    <property type="match status" value="1"/>
</dbReference>
<keyword evidence="7" id="KW-1185">Reference proteome</keyword>
<dbReference type="Proteomes" id="UP000598820">
    <property type="component" value="Unassembled WGS sequence"/>
</dbReference>
<evidence type="ECO:0000256" key="2">
    <source>
        <dbReference type="ARBA" id="ARBA00022617"/>
    </source>
</evidence>
<evidence type="ECO:0000256" key="5">
    <source>
        <dbReference type="PIRSR" id="PIRSR601486-1"/>
    </source>
</evidence>
<evidence type="ECO:0000313" key="7">
    <source>
        <dbReference type="Proteomes" id="UP000598820"/>
    </source>
</evidence>
<evidence type="ECO:0000256" key="4">
    <source>
        <dbReference type="ARBA" id="ARBA00023004"/>
    </source>
</evidence>
<dbReference type="Pfam" id="PF01152">
    <property type="entry name" value="Bac_globin"/>
    <property type="match status" value="1"/>
</dbReference>
<gene>
    <name evidence="6" type="ORF">IC229_34430</name>
</gene>
<dbReference type="GO" id="GO:0046872">
    <property type="term" value="F:metal ion binding"/>
    <property type="evidence" value="ECO:0007669"/>
    <property type="project" value="UniProtKB-KW"/>
</dbReference>
<keyword evidence="1" id="KW-0813">Transport</keyword>
<dbReference type="InterPro" id="IPR012292">
    <property type="entry name" value="Globin/Proto"/>
</dbReference>
<organism evidence="6 7">
    <name type="scientific">Spirosoma profusum</name>
    <dbReference type="NCBI Taxonomy" id="2771354"/>
    <lineage>
        <taxon>Bacteria</taxon>
        <taxon>Pseudomonadati</taxon>
        <taxon>Bacteroidota</taxon>
        <taxon>Cytophagia</taxon>
        <taxon>Cytophagales</taxon>
        <taxon>Cytophagaceae</taxon>
        <taxon>Spirosoma</taxon>
    </lineage>
</organism>
<proteinExistence type="predicted"/>